<keyword evidence="14" id="KW-0732">Signal</keyword>
<dbReference type="EMBL" id="CP007155">
    <property type="protein sequence ID" value="AHH93768.1"/>
    <property type="molecule type" value="Genomic_DNA"/>
</dbReference>
<gene>
    <name evidence="17" type="ORF">KALB_391</name>
</gene>
<keyword evidence="8" id="KW-0378">Hydrolase</keyword>
<comment type="catalytic activity">
    <reaction evidence="1">
        <text>Release of an N-terminal amino acid, Xaa-|-Yaa- from a peptide, amide or arylamide. Xaa is preferably Ala, but may be most amino acids including Pro (slow action). When a terminal hydrophobic residue is followed by a prolyl residue, the two may be released as an intact Xaa-Pro dipeptide.</text>
        <dbReference type="EC" id="3.4.11.2"/>
    </reaction>
</comment>
<evidence type="ECO:0000256" key="3">
    <source>
        <dbReference type="ARBA" id="ARBA00010136"/>
    </source>
</evidence>
<dbReference type="InterPro" id="IPR001930">
    <property type="entry name" value="Peptidase_M1"/>
</dbReference>
<keyword evidence="9" id="KW-0862">Zinc</keyword>
<dbReference type="GO" id="GO:0008237">
    <property type="term" value="F:metallopeptidase activity"/>
    <property type="evidence" value="ECO:0007669"/>
    <property type="project" value="UniProtKB-KW"/>
</dbReference>
<comment type="cofactor">
    <cofactor evidence="2">
        <name>Zn(2+)</name>
        <dbReference type="ChEBI" id="CHEBI:29105"/>
    </cofactor>
</comment>
<dbReference type="STRING" id="1449976.KALB_391"/>
<feature type="domain" description="Peptidase M1 membrane alanine aminopeptidase" evidence="15">
    <location>
        <begin position="321"/>
        <end position="464"/>
    </location>
</feature>
<evidence type="ECO:0000256" key="1">
    <source>
        <dbReference type="ARBA" id="ARBA00000098"/>
    </source>
</evidence>
<protein>
    <recommendedName>
        <fullName evidence="5">Aminopeptidase N</fullName>
        <ecNumber evidence="4">3.4.11.2</ecNumber>
    </recommendedName>
    <alternativeName>
        <fullName evidence="11">Alanine aminopeptidase</fullName>
    </alternativeName>
    <alternativeName>
        <fullName evidence="12">Lysyl aminopeptidase</fullName>
    </alternativeName>
</protein>
<feature type="domain" description="Aminopeptidase N-like N-terminal" evidence="16">
    <location>
        <begin position="66"/>
        <end position="238"/>
    </location>
</feature>
<organism evidence="17 18">
    <name type="scientific">Kutzneria albida DSM 43870</name>
    <dbReference type="NCBI Taxonomy" id="1449976"/>
    <lineage>
        <taxon>Bacteria</taxon>
        <taxon>Bacillati</taxon>
        <taxon>Actinomycetota</taxon>
        <taxon>Actinomycetes</taxon>
        <taxon>Pseudonocardiales</taxon>
        <taxon>Pseudonocardiaceae</taxon>
        <taxon>Kutzneria</taxon>
    </lineage>
</organism>
<dbReference type="Pfam" id="PF17900">
    <property type="entry name" value="Peptidase_M1_N"/>
    <property type="match status" value="1"/>
</dbReference>
<keyword evidence="7" id="KW-0479">Metal-binding</keyword>
<dbReference type="SUPFAM" id="SSF63737">
    <property type="entry name" value="Leukotriene A4 hydrolase N-terminal domain"/>
    <property type="match status" value="1"/>
</dbReference>
<dbReference type="Proteomes" id="UP000019225">
    <property type="component" value="Chromosome"/>
</dbReference>
<keyword evidence="6" id="KW-0645">Protease</keyword>
<dbReference type="eggNOG" id="COG0308">
    <property type="taxonomic scope" value="Bacteria"/>
</dbReference>
<dbReference type="Gene3D" id="1.10.390.10">
    <property type="entry name" value="Neutral Protease Domain 2"/>
    <property type="match status" value="1"/>
</dbReference>
<dbReference type="GO" id="GO:0008270">
    <property type="term" value="F:zinc ion binding"/>
    <property type="evidence" value="ECO:0007669"/>
    <property type="project" value="InterPro"/>
</dbReference>
<dbReference type="PANTHER" id="PTHR11533:SF297">
    <property type="entry name" value="AMINOPEPTIDASE N"/>
    <property type="match status" value="1"/>
</dbReference>
<dbReference type="KEGG" id="kal:KALB_391"/>
<accession>W5VY19</accession>
<dbReference type="PRINTS" id="PR00756">
    <property type="entry name" value="ALADIPTASE"/>
</dbReference>
<evidence type="ECO:0000256" key="6">
    <source>
        <dbReference type="ARBA" id="ARBA00022670"/>
    </source>
</evidence>
<dbReference type="EC" id="3.4.11.2" evidence="4"/>
<evidence type="ECO:0000313" key="17">
    <source>
        <dbReference type="EMBL" id="AHH93768.1"/>
    </source>
</evidence>
<dbReference type="Pfam" id="PF01433">
    <property type="entry name" value="Peptidase_M1"/>
    <property type="match status" value="1"/>
</dbReference>
<evidence type="ECO:0000256" key="14">
    <source>
        <dbReference type="SAM" id="SignalP"/>
    </source>
</evidence>
<evidence type="ECO:0000259" key="16">
    <source>
        <dbReference type="Pfam" id="PF17900"/>
    </source>
</evidence>
<evidence type="ECO:0000256" key="5">
    <source>
        <dbReference type="ARBA" id="ARBA00015611"/>
    </source>
</evidence>
<evidence type="ECO:0000256" key="8">
    <source>
        <dbReference type="ARBA" id="ARBA00022801"/>
    </source>
</evidence>
<evidence type="ECO:0000256" key="13">
    <source>
        <dbReference type="SAM" id="MobiDB-lite"/>
    </source>
</evidence>
<feature type="signal peptide" evidence="14">
    <location>
        <begin position="1"/>
        <end position="36"/>
    </location>
</feature>
<dbReference type="Gene3D" id="2.60.40.1730">
    <property type="entry name" value="tricorn interacting facor f3 domain"/>
    <property type="match status" value="1"/>
</dbReference>
<feature type="region of interest" description="Disordered" evidence="13">
    <location>
        <begin position="36"/>
        <end position="57"/>
    </location>
</feature>
<comment type="similarity">
    <text evidence="3">Belongs to the peptidase M1 family.</text>
</comment>
<evidence type="ECO:0000256" key="7">
    <source>
        <dbReference type="ARBA" id="ARBA00022723"/>
    </source>
</evidence>
<dbReference type="CDD" id="cd09603">
    <property type="entry name" value="M1_APN_like"/>
    <property type="match status" value="1"/>
</dbReference>
<keyword evidence="17" id="KW-0031">Aminopeptidase</keyword>
<dbReference type="InterPro" id="IPR042097">
    <property type="entry name" value="Aminopeptidase_N-like_N_sf"/>
</dbReference>
<dbReference type="HOGENOM" id="CLU_014298_2_0_11"/>
<dbReference type="InterPro" id="IPR045357">
    <property type="entry name" value="Aminopeptidase_N-like_N"/>
</dbReference>
<feature type="compositionally biased region" description="Low complexity" evidence="13">
    <location>
        <begin position="36"/>
        <end position="55"/>
    </location>
</feature>
<dbReference type="GO" id="GO:0016285">
    <property type="term" value="F:alanyl aminopeptidase activity"/>
    <property type="evidence" value="ECO:0007669"/>
    <property type="project" value="UniProtKB-EC"/>
</dbReference>
<proteinExistence type="inferred from homology"/>
<dbReference type="InterPro" id="IPR050344">
    <property type="entry name" value="Peptidase_M1_aminopeptidases"/>
</dbReference>
<keyword evidence="10" id="KW-0482">Metalloprotease</keyword>
<evidence type="ECO:0000256" key="12">
    <source>
        <dbReference type="ARBA" id="ARBA00031533"/>
    </source>
</evidence>
<dbReference type="PANTHER" id="PTHR11533">
    <property type="entry name" value="PROTEASE M1 ZINC METALLOPROTEASE"/>
    <property type="match status" value="1"/>
</dbReference>
<evidence type="ECO:0000313" key="18">
    <source>
        <dbReference type="Proteomes" id="UP000019225"/>
    </source>
</evidence>
<sequence>MSCIGSNVSMNQWSRSLLTAVAVTTTVLLTGGVAAASPPSAGTPGAPGAGDPYYPTDGNGGYEVSDYHVSISYDPVSHHLDGDTVVTAAATQDLSSFNLDLNGLTVRSVTVNGAPAAFTRTGDHELVITPKRMLREGAEIRTEVRYDGTPAPIKDPRLGNNGWQFSSTGGAFAAGEPHSASTWYPVNDTPTNKASFHLSARVPDGWSVISNGLERGSSSKDGWTTFRWAEPNPIASYLTTVAIDKWTFERSKLADGTPLVNAYAPGAENKKEIEARLPEILDFLSSKFGRYPQVAAGGIFLADHIGFSLETQTRPTYAQWTDLDTIVHENAHQWWGDSVSVDKWKDVCLNECFASYATWLWDEAKNKVNLDDQYRERVASLRNSPSFWAGKLYDMGPGNEFTSVYSKGPMALHALRRQIGERAFDTVLKRWQVQHREENGSWTQFEQLVQRVSGQDLRGFFDAWFHGATIPADRYLFPGALHA</sequence>
<dbReference type="InterPro" id="IPR027268">
    <property type="entry name" value="Peptidase_M4/M1_CTD_sf"/>
</dbReference>
<keyword evidence="18" id="KW-1185">Reference proteome</keyword>
<feature type="chain" id="PRO_5004873321" description="Aminopeptidase N" evidence="14">
    <location>
        <begin position="37"/>
        <end position="483"/>
    </location>
</feature>
<evidence type="ECO:0000256" key="2">
    <source>
        <dbReference type="ARBA" id="ARBA00001947"/>
    </source>
</evidence>
<name>W5VY19_9PSEU</name>
<evidence type="ECO:0000256" key="11">
    <source>
        <dbReference type="ARBA" id="ARBA00029811"/>
    </source>
</evidence>
<dbReference type="AlphaFoldDB" id="W5VY19"/>
<dbReference type="InterPro" id="IPR014782">
    <property type="entry name" value="Peptidase_M1_dom"/>
</dbReference>
<reference evidence="17 18" key="1">
    <citation type="journal article" date="2014" name="BMC Genomics">
        <title>Complete genome sequence of producer of the glycopeptide antibiotic Aculeximycin Kutzneria albida DSM 43870T, a representative of minor genus of Pseudonocardiaceae.</title>
        <authorList>
            <person name="Rebets Y."/>
            <person name="Tokovenko B."/>
            <person name="Lushchyk I."/>
            <person name="Ruckert C."/>
            <person name="Zaburannyi N."/>
            <person name="Bechthold A."/>
            <person name="Kalinowski J."/>
            <person name="Luzhetskyy A."/>
        </authorList>
    </citation>
    <scope>NUCLEOTIDE SEQUENCE [LARGE SCALE GENOMIC DNA]</scope>
    <source>
        <strain evidence="17">DSM 43870</strain>
    </source>
</reference>
<dbReference type="SUPFAM" id="SSF55486">
    <property type="entry name" value="Metalloproteases ('zincins'), catalytic domain"/>
    <property type="match status" value="1"/>
</dbReference>
<evidence type="ECO:0000259" key="15">
    <source>
        <dbReference type="Pfam" id="PF01433"/>
    </source>
</evidence>
<dbReference type="PATRIC" id="fig|1449976.3.peg.398"/>
<dbReference type="GO" id="GO:0006508">
    <property type="term" value="P:proteolysis"/>
    <property type="evidence" value="ECO:0007669"/>
    <property type="project" value="UniProtKB-KW"/>
</dbReference>
<evidence type="ECO:0000256" key="9">
    <source>
        <dbReference type="ARBA" id="ARBA00022833"/>
    </source>
</evidence>
<evidence type="ECO:0000256" key="10">
    <source>
        <dbReference type="ARBA" id="ARBA00023049"/>
    </source>
</evidence>
<evidence type="ECO:0000256" key="4">
    <source>
        <dbReference type="ARBA" id="ARBA00012564"/>
    </source>
</evidence>